<dbReference type="KEGG" id="ehh:EHF_0317"/>
<name>X5GB71_9RICK</name>
<evidence type="ECO:0000313" key="2">
    <source>
        <dbReference type="Proteomes" id="UP000023762"/>
    </source>
</evidence>
<dbReference type="Proteomes" id="UP000023762">
    <property type="component" value="Chromosome"/>
</dbReference>
<dbReference type="AlphaFoldDB" id="X5GB71"/>
<dbReference type="HOGENOM" id="CLU_3098340_0_0_5"/>
<reference evidence="1 2" key="1">
    <citation type="submission" date="2014-03" db="EMBL/GenBank/DDBJ databases">
        <title>Sequencing and Comparison of Genomes and Transcriptome Profiles of Human Ehrlichiosis Agents.</title>
        <authorList>
            <person name="Lin M."/>
            <person name="Daugherty S.C."/>
            <person name="Nagaraj S."/>
            <person name="Cheng Z."/>
            <person name="Xiong Q."/>
            <person name="Lin F.-Y."/>
            <person name="Sengamalay N."/>
            <person name="Ott S."/>
            <person name="Godinez A."/>
            <person name="Tallon L.J."/>
            <person name="Sadzewicz L."/>
            <person name="Fraser C.M."/>
            <person name="Dunning Hotopp J.C."/>
            <person name="Rikihisa Y."/>
        </authorList>
    </citation>
    <scope>NUCLEOTIDE SEQUENCE [LARGE SCALE GENOMIC DNA]</scope>
    <source>
        <strain evidence="1 2">HF</strain>
    </source>
</reference>
<protein>
    <submittedName>
        <fullName evidence="1">Uncharacterized protein</fullName>
    </submittedName>
</protein>
<organism evidence="1 2">
    <name type="scientific">Ehrlichia japonica</name>
    <dbReference type="NCBI Taxonomy" id="391036"/>
    <lineage>
        <taxon>Bacteria</taxon>
        <taxon>Pseudomonadati</taxon>
        <taxon>Pseudomonadota</taxon>
        <taxon>Alphaproteobacteria</taxon>
        <taxon>Rickettsiales</taxon>
        <taxon>Anaplasmataceae</taxon>
        <taxon>Ehrlichia</taxon>
    </lineage>
</organism>
<proteinExistence type="predicted"/>
<keyword evidence="2" id="KW-1185">Reference proteome</keyword>
<evidence type="ECO:0000313" key="1">
    <source>
        <dbReference type="EMBL" id="AHX04347.1"/>
    </source>
</evidence>
<gene>
    <name evidence="1" type="ORF">EHF_0317</name>
</gene>
<dbReference type="EMBL" id="CP007474">
    <property type="protein sequence ID" value="AHX04347.1"/>
    <property type="molecule type" value="Genomic_DNA"/>
</dbReference>
<accession>X5GB71</accession>
<sequence length="51" mass="6189">MSIENTQLKIILFFNDIYLPTYKLIKTITTDYLFHSNELKNRNALQFYNIM</sequence>